<dbReference type="Pfam" id="PF00528">
    <property type="entry name" value="BPD_transp_1"/>
    <property type="match status" value="1"/>
</dbReference>
<accession>A0A172TF55</accession>
<evidence type="ECO:0000256" key="7">
    <source>
        <dbReference type="RuleBase" id="RU363032"/>
    </source>
</evidence>
<evidence type="ECO:0000256" key="3">
    <source>
        <dbReference type="ARBA" id="ARBA00022475"/>
    </source>
</evidence>
<dbReference type="SUPFAM" id="SSF161098">
    <property type="entry name" value="MetI-like"/>
    <property type="match status" value="1"/>
</dbReference>
<dbReference type="RefSeq" id="WP_068604297.1">
    <property type="nucleotide sequence ID" value="NZ_CP011388.1"/>
</dbReference>
<keyword evidence="5 7" id="KW-1133">Transmembrane helix</keyword>
<dbReference type="OrthoDB" id="2581165at2"/>
<keyword evidence="2 7" id="KW-0813">Transport</keyword>
<keyword evidence="4 7" id="KW-0812">Transmembrane</keyword>
<keyword evidence="10" id="KW-1185">Reference proteome</keyword>
<dbReference type="InterPro" id="IPR035906">
    <property type="entry name" value="MetI-like_sf"/>
</dbReference>
<proteinExistence type="inferred from homology"/>
<dbReference type="PANTHER" id="PTHR43744">
    <property type="entry name" value="ABC TRANSPORTER PERMEASE PROTEIN MG189-RELATED-RELATED"/>
    <property type="match status" value="1"/>
</dbReference>
<feature type="transmembrane region" description="Helical" evidence="7">
    <location>
        <begin position="67"/>
        <end position="94"/>
    </location>
</feature>
<dbReference type="Proteomes" id="UP000076927">
    <property type="component" value="Chromosome"/>
</dbReference>
<dbReference type="CDD" id="cd06261">
    <property type="entry name" value="TM_PBP2"/>
    <property type="match status" value="1"/>
</dbReference>
<protein>
    <submittedName>
        <fullName evidence="9">ABC transporter permease</fullName>
    </submittedName>
</protein>
<evidence type="ECO:0000256" key="6">
    <source>
        <dbReference type="ARBA" id="ARBA00023136"/>
    </source>
</evidence>
<dbReference type="STRING" id="1178515.SY83_03530"/>
<dbReference type="PANTHER" id="PTHR43744:SF9">
    <property type="entry name" value="POLYGALACTURONAN_RHAMNOGALACTURONAN TRANSPORT SYSTEM PERMEASE PROTEIN YTCP"/>
    <property type="match status" value="1"/>
</dbReference>
<dbReference type="PATRIC" id="fig|1178515.4.peg.698"/>
<evidence type="ECO:0000313" key="10">
    <source>
        <dbReference type="Proteomes" id="UP000076927"/>
    </source>
</evidence>
<feature type="domain" description="ABC transmembrane type-1" evidence="8">
    <location>
        <begin position="71"/>
        <end position="275"/>
    </location>
</feature>
<evidence type="ECO:0000256" key="4">
    <source>
        <dbReference type="ARBA" id="ARBA00022692"/>
    </source>
</evidence>
<feature type="transmembrane region" description="Helical" evidence="7">
    <location>
        <begin position="137"/>
        <end position="158"/>
    </location>
</feature>
<evidence type="ECO:0000259" key="8">
    <source>
        <dbReference type="PROSITE" id="PS50928"/>
    </source>
</evidence>
<dbReference type="PROSITE" id="PS50928">
    <property type="entry name" value="ABC_TM1"/>
    <property type="match status" value="1"/>
</dbReference>
<keyword evidence="6 7" id="KW-0472">Membrane</keyword>
<dbReference type="GO" id="GO:0005886">
    <property type="term" value="C:plasma membrane"/>
    <property type="evidence" value="ECO:0007669"/>
    <property type="project" value="UniProtKB-SubCell"/>
</dbReference>
<dbReference type="Gene3D" id="1.10.3720.10">
    <property type="entry name" value="MetI-like"/>
    <property type="match status" value="1"/>
</dbReference>
<comment type="subcellular location">
    <subcellularLocation>
        <location evidence="1 7">Cell membrane</location>
        <topology evidence="1 7">Multi-pass membrane protein</topology>
    </subcellularLocation>
</comment>
<feature type="transmembrane region" description="Helical" evidence="7">
    <location>
        <begin position="106"/>
        <end position="125"/>
    </location>
</feature>
<keyword evidence="3" id="KW-1003">Cell membrane</keyword>
<evidence type="ECO:0000256" key="5">
    <source>
        <dbReference type="ARBA" id="ARBA00022989"/>
    </source>
</evidence>
<feature type="transmembrane region" description="Helical" evidence="7">
    <location>
        <begin position="255"/>
        <end position="275"/>
    </location>
</feature>
<feature type="transmembrane region" description="Helical" evidence="7">
    <location>
        <begin position="7"/>
        <end position="28"/>
    </location>
</feature>
<gene>
    <name evidence="9" type="ORF">SY83_03530</name>
</gene>
<evidence type="ECO:0000256" key="2">
    <source>
        <dbReference type="ARBA" id="ARBA00022448"/>
    </source>
</evidence>
<dbReference type="GO" id="GO:0055085">
    <property type="term" value="P:transmembrane transport"/>
    <property type="evidence" value="ECO:0007669"/>
    <property type="project" value="InterPro"/>
</dbReference>
<feature type="transmembrane region" description="Helical" evidence="7">
    <location>
        <begin position="179"/>
        <end position="201"/>
    </location>
</feature>
<dbReference type="InterPro" id="IPR000515">
    <property type="entry name" value="MetI-like"/>
</dbReference>
<dbReference type="KEGG" id="pswu:SY83_03530"/>
<sequence>MRTKFSLFNSLNITLMVMICVVTIYPFLNTLAISLNDGADANRGGIYLWPRLFSTQSYEVIFKDDKIIQALIVTVSRTALGILTTVFCTAIFAYGLSKKMLIGRKYYLLICVIGLIFNGGLIPTYLLYKDLHLLDTFAVYIIPGLINIWYMLLMKTFFEQIPAELEEAAKIDGCGTWRLLFTIIFPLSMPIIASICIFVGVDQWNSWFDAYVFTYNENLQPIQTYLFKIIALNQTPAQDAMASQMLERARTTGRTLSAAAVIVTTLPIMFIYFLFQKHFTKGVMVGALKG</sequence>
<organism evidence="9 10">
    <name type="scientific">Paenibacillus swuensis</name>
    <dbReference type="NCBI Taxonomy" id="1178515"/>
    <lineage>
        <taxon>Bacteria</taxon>
        <taxon>Bacillati</taxon>
        <taxon>Bacillota</taxon>
        <taxon>Bacilli</taxon>
        <taxon>Bacillales</taxon>
        <taxon>Paenibacillaceae</taxon>
        <taxon>Paenibacillus</taxon>
    </lineage>
</organism>
<reference evidence="9 10" key="1">
    <citation type="submission" date="2015-01" db="EMBL/GenBank/DDBJ databases">
        <title>Paenibacillus swuensis/DY6/whole genome sequencing.</title>
        <authorList>
            <person name="Kim M.K."/>
            <person name="Srinivasan S."/>
            <person name="Lee J.-J."/>
        </authorList>
    </citation>
    <scope>NUCLEOTIDE SEQUENCE [LARGE SCALE GENOMIC DNA]</scope>
    <source>
        <strain evidence="9 10">DY6</strain>
    </source>
</reference>
<evidence type="ECO:0000256" key="1">
    <source>
        <dbReference type="ARBA" id="ARBA00004651"/>
    </source>
</evidence>
<dbReference type="AlphaFoldDB" id="A0A172TF55"/>
<evidence type="ECO:0000313" key="9">
    <source>
        <dbReference type="EMBL" id="ANE45534.1"/>
    </source>
</evidence>
<name>A0A172TF55_9BACL</name>
<comment type="similarity">
    <text evidence="7">Belongs to the binding-protein-dependent transport system permease family.</text>
</comment>
<dbReference type="EMBL" id="CP011388">
    <property type="protein sequence ID" value="ANE45534.1"/>
    <property type="molecule type" value="Genomic_DNA"/>
</dbReference>